<dbReference type="FunCoup" id="G0MGP2">
    <property type="interactions" value="1098"/>
</dbReference>
<dbReference type="OrthoDB" id="10516763at2759"/>
<keyword evidence="1" id="KW-1133">Transmembrane helix</keyword>
<keyword evidence="1" id="KW-0812">Transmembrane</keyword>
<dbReference type="EMBL" id="GL379794">
    <property type="protein sequence ID" value="EGT58153.1"/>
    <property type="molecule type" value="Genomic_DNA"/>
</dbReference>
<accession>G0MGP2</accession>
<gene>
    <name evidence="2" type="ORF">CAEBREN_12667</name>
</gene>
<name>G0MGP2_CAEBE</name>
<reference evidence="3" key="1">
    <citation type="submission" date="2011-07" db="EMBL/GenBank/DDBJ databases">
        <authorList>
            <consortium name="Caenorhabditis brenneri Sequencing and Analysis Consortium"/>
            <person name="Wilson R.K."/>
        </authorList>
    </citation>
    <scope>NUCLEOTIDE SEQUENCE [LARGE SCALE GENOMIC DNA]</scope>
    <source>
        <strain evidence="3">PB2801</strain>
    </source>
</reference>
<protein>
    <submittedName>
        <fullName evidence="2">Uncharacterized protein</fullName>
    </submittedName>
</protein>
<evidence type="ECO:0000256" key="1">
    <source>
        <dbReference type="SAM" id="Phobius"/>
    </source>
</evidence>
<evidence type="ECO:0000313" key="2">
    <source>
        <dbReference type="EMBL" id="EGT58153.1"/>
    </source>
</evidence>
<dbReference type="OMA" id="AHQKINP"/>
<feature type="transmembrane region" description="Helical" evidence="1">
    <location>
        <begin position="49"/>
        <end position="67"/>
    </location>
</feature>
<dbReference type="Proteomes" id="UP000008068">
    <property type="component" value="Unassembled WGS sequence"/>
</dbReference>
<dbReference type="AlphaFoldDB" id="G0MGP2"/>
<dbReference type="InParanoid" id="G0MGP2"/>
<proteinExistence type="predicted"/>
<evidence type="ECO:0000313" key="3">
    <source>
        <dbReference type="Proteomes" id="UP000008068"/>
    </source>
</evidence>
<organism evidence="3">
    <name type="scientific">Caenorhabditis brenneri</name>
    <name type="common">Nematode worm</name>
    <dbReference type="NCBI Taxonomy" id="135651"/>
    <lineage>
        <taxon>Eukaryota</taxon>
        <taxon>Metazoa</taxon>
        <taxon>Ecdysozoa</taxon>
        <taxon>Nematoda</taxon>
        <taxon>Chromadorea</taxon>
        <taxon>Rhabditida</taxon>
        <taxon>Rhabditina</taxon>
        <taxon>Rhabditomorpha</taxon>
        <taxon>Rhabditoidea</taxon>
        <taxon>Rhabditidae</taxon>
        <taxon>Peloderinae</taxon>
        <taxon>Caenorhabditis</taxon>
    </lineage>
</organism>
<dbReference type="HOGENOM" id="CLU_203423_0_0_1"/>
<dbReference type="eggNOG" id="ENOG502TJ7D">
    <property type="taxonomic scope" value="Eukaryota"/>
</dbReference>
<keyword evidence="1" id="KW-0472">Membrane</keyword>
<keyword evidence="3" id="KW-1185">Reference proteome</keyword>
<sequence length="70" mass="7997">MQKKITPIVENTANTLERKHEEYVVIPVRDPEELQNRYAKAHKSTGKELAVFMAILIVIVMGFFLAAKLL</sequence>